<reference evidence="1" key="1">
    <citation type="journal article" date="2019" name="bioRxiv">
        <title>The Genome of the Zebra Mussel, Dreissena polymorpha: A Resource for Invasive Species Research.</title>
        <authorList>
            <person name="McCartney M.A."/>
            <person name="Auch B."/>
            <person name="Kono T."/>
            <person name="Mallez S."/>
            <person name="Zhang Y."/>
            <person name="Obille A."/>
            <person name="Becker A."/>
            <person name="Abrahante J.E."/>
            <person name="Garbe J."/>
            <person name="Badalamenti J.P."/>
            <person name="Herman A."/>
            <person name="Mangelson H."/>
            <person name="Liachko I."/>
            <person name="Sullivan S."/>
            <person name="Sone E.D."/>
            <person name="Koren S."/>
            <person name="Silverstein K.A.T."/>
            <person name="Beckman K.B."/>
            <person name="Gohl D.M."/>
        </authorList>
    </citation>
    <scope>NUCLEOTIDE SEQUENCE</scope>
    <source>
        <strain evidence="1">Duluth1</strain>
        <tissue evidence="1">Whole animal</tissue>
    </source>
</reference>
<organism evidence="1 2">
    <name type="scientific">Dreissena polymorpha</name>
    <name type="common">Zebra mussel</name>
    <name type="synonym">Mytilus polymorpha</name>
    <dbReference type="NCBI Taxonomy" id="45954"/>
    <lineage>
        <taxon>Eukaryota</taxon>
        <taxon>Metazoa</taxon>
        <taxon>Spiralia</taxon>
        <taxon>Lophotrochozoa</taxon>
        <taxon>Mollusca</taxon>
        <taxon>Bivalvia</taxon>
        <taxon>Autobranchia</taxon>
        <taxon>Heteroconchia</taxon>
        <taxon>Euheterodonta</taxon>
        <taxon>Imparidentia</taxon>
        <taxon>Neoheterodontei</taxon>
        <taxon>Myida</taxon>
        <taxon>Dreissenoidea</taxon>
        <taxon>Dreissenidae</taxon>
        <taxon>Dreissena</taxon>
    </lineage>
</organism>
<evidence type="ECO:0000313" key="1">
    <source>
        <dbReference type="EMBL" id="KAH3773518.1"/>
    </source>
</evidence>
<dbReference type="AlphaFoldDB" id="A0A9D4E671"/>
<protein>
    <submittedName>
        <fullName evidence="1">Uncharacterized protein</fullName>
    </submittedName>
</protein>
<keyword evidence="2" id="KW-1185">Reference proteome</keyword>
<proteinExistence type="predicted"/>
<gene>
    <name evidence="1" type="ORF">DPMN_174880</name>
</gene>
<reference evidence="1" key="2">
    <citation type="submission" date="2020-11" db="EMBL/GenBank/DDBJ databases">
        <authorList>
            <person name="McCartney M.A."/>
            <person name="Auch B."/>
            <person name="Kono T."/>
            <person name="Mallez S."/>
            <person name="Becker A."/>
            <person name="Gohl D.M."/>
            <person name="Silverstein K.A.T."/>
            <person name="Koren S."/>
            <person name="Bechman K.B."/>
            <person name="Herman A."/>
            <person name="Abrahante J.E."/>
            <person name="Garbe J."/>
        </authorList>
    </citation>
    <scope>NUCLEOTIDE SEQUENCE</scope>
    <source>
        <strain evidence="1">Duluth1</strain>
        <tissue evidence="1">Whole animal</tissue>
    </source>
</reference>
<evidence type="ECO:0000313" key="2">
    <source>
        <dbReference type="Proteomes" id="UP000828390"/>
    </source>
</evidence>
<dbReference type="Proteomes" id="UP000828390">
    <property type="component" value="Unassembled WGS sequence"/>
</dbReference>
<sequence>MKSELYDGDGHGVDGTVTESGWSKSAVFKRYLEVSAQALSPNKVYASFRKTSIYPYNPNAIDSSIFKPSEARQQGTSPVNIQPSEKEVSQLFCNKEANMTSKRQPTKSESTLVQWSVARL</sequence>
<dbReference type="EMBL" id="JAIWYP010000009">
    <property type="protein sequence ID" value="KAH3773518.1"/>
    <property type="molecule type" value="Genomic_DNA"/>
</dbReference>
<name>A0A9D4E671_DREPO</name>
<comment type="caution">
    <text evidence="1">The sequence shown here is derived from an EMBL/GenBank/DDBJ whole genome shotgun (WGS) entry which is preliminary data.</text>
</comment>
<accession>A0A9D4E671</accession>